<dbReference type="PANTHER" id="PTHR43895:SF32">
    <property type="entry name" value="SERINE_THREONINE-PROTEIN KINASE CHK1"/>
    <property type="match status" value="1"/>
</dbReference>
<dbReference type="InterPro" id="IPR008271">
    <property type="entry name" value="Ser/Thr_kinase_AS"/>
</dbReference>
<dbReference type="EMBL" id="CAJJDN010000162">
    <property type="protein sequence ID" value="CAD8125788.1"/>
    <property type="molecule type" value="Genomic_DNA"/>
</dbReference>
<keyword evidence="4 9" id="KW-0547">Nucleotide-binding</keyword>
<keyword evidence="6 9" id="KW-0067">ATP-binding</keyword>
<organism evidence="12 13">
    <name type="scientific">Paramecium sonneborni</name>
    <dbReference type="NCBI Taxonomy" id="65129"/>
    <lineage>
        <taxon>Eukaryota</taxon>
        <taxon>Sar</taxon>
        <taxon>Alveolata</taxon>
        <taxon>Ciliophora</taxon>
        <taxon>Intramacronucleata</taxon>
        <taxon>Oligohymenophorea</taxon>
        <taxon>Peniculida</taxon>
        <taxon>Parameciidae</taxon>
        <taxon>Paramecium</taxon>
    </lineage>
</organism>
<keyword evidence="3" id="KW-0808">Transferase</keyword>
<reference evidence="12" key="1">
    <citation type="submission" date="2021-01" db="EMBL/GenBank/DDBJ databases">
        <authorList>
            <consortium name="Genoscope - CEA"/>
            <person name="William W."/>
        </authorList>
    </citation>
    <scope>NUCLEOTIDE SEQUENCE</scope>
</reference>
<keyword evidence="5" id="KW-0418">Kinase</keyword>
<feature type="compositionally biased region" description="Polar residues" evidence="10">
    <location>
        <begin position="414"/>
        <end position="431"/>
    </location>
</feature>
<proteinExistence type="predicted"/>
<feature type="region of interest" description="Disordered" evidence="10">
    <location>
        <begin position="414"/>
        <end position="456"/>
    </location>
</feature>
<dbReference type="PROSITE" id="PS50011">
    <property type="entry name" value="PROTEIN_KINASE_DOM"/>
    <property type="match status" value="1"/>
</dbReference>
<comment type="caution">
    <text evidence="12">The sequence shown here is derived from an EMBL/GenBank/DDBJ whole genome shotgun (WGS) entry which is preliminary data.</text>
</comment>
<dbReference type="GO" id="GO:0004674">
    <property type="term" value="F:protein serine/threonine kinase activity"/>
    <property type="evidence" value="ECO:0007669"/>
    <property type="project" value="UniProtKB-KW"/>
</dbReference>
<gene>
    <name evidence="12" type="ORF">PSON_ATCC_30995.1.T1620051</name>
</gene>
<feature type="domain" description="Protein kinase" evidence="11">
    <location>
        <begin position="115"/>
        <end position="374"/>
    </location>
</feature>
<evidence type="ECO:0000256" key="2">
    <source>
        <dbReference type="ARBA" id="ARBA00022527"/>
    </source>
</evidence>
<evidence type="ECO:0000256" key="6">
    <source>
        <dbReference type="ARBA" id="ARBA00022840"/>
    </source>
</evidence>
<dbReference type="PROSITE" id="PS00108">
    <property type="entry name" value="PROTEIN_KINASE_ST"/>
    <property type="match status" value="1"/>
</dbReference>
<evidence type="ECO:0000256" key="3">
    <source>
        <dbReference type="ARBA" id="ARBA00022679"/>
    </source>
</evidence>
<feature type="binding site" evidence="9">
    <location>
        <position position="144"/>
    </location>
    <ligand>
        <name>ATP</name>
        <dbReference type="ChEBI" id="CHEBI:30616"/>
    </ligand>
</feature>
<dbReference type="Proteomes" id="UP000692954">
    <property type="component" value="Unassembled WGS sequence"/>
</dbReference>
<evidence type="ECO:0000256" key="8">
    <source>
        <dbReference type="ARBA" id="ARBA00048679"/>
    </source>
</evidence>
<protein>
    <recommendedName>
        <fullName evidence="1">non-specific serine/threonine protein kinase</fullName>
        <ecNumber evidence="1">2.7.11.1</ecNumber>
    </recommendedName>
</protein>
<name>A0A8S1RCR0_9CILI</name>
<evidence type="ECO:0000256" key="7">
    <source>
        <dbReference type="ARBA" id="ARBA00047899"/>
    </source>
</evidence>
<dbReference type="EC" id="2.7.11.1" evidence="1"/>
<evidence type="ECO:0000256" key="4">
    <source>
        <dbReference type="ARBA" id="ARBA00022741"/>
    </source>
</evidence>
<dbReference type="GO" id="GO:0005524">
    <property type="term" value="F:ATP binding"/>
    <property type="evidence" value="ECO:0007669"/>
    <property type="project" value="UniProtKB-UniRule"/>
</dbReference>
<dbReference type="FunFam" id="1.10.510.10:FF:000945">
    <property type="entry name" value="Uncharacterized protein"/>
    <property type="match status" value="1"/>
</dbReference>
<dbReference type="GO" id="GO:0007165">
    <property type="term" value="P:signal transduction"/>
    <property type="evidence" value="ECO:0007669"/>
    <property type="project" value="TreeGrafter"/>
</dbReference>
<keyword evidence="2" id="KW-0723">Serine/threonine-protein kinase</keyword>
<comment type="catalytic activity">
    <reaction evidence="7">
        <text>L-threonyl-[protein] + ATP = O-phospho-L-threonyl-[protein] + ADP + H(+)</text>
        <dbReference type="Rhea" id="RHEA:46608"/>
        <dbReference type="Rhea" id="RHEA-COMP:11060"/>
        <dbReference type="Rhea" id="RHEA-COMP:11605"/>
        <dbReference type="ChEBI" id="CHEBI:15378"/>
        <dbReference type="ChEBI" id="CHEBI:30013"/>
        <dbReference type="ChEBI" id="CHEBI:30616"/>
        <dbReference type="ChEBI" id="CHEBI:61977"/>
        <dbReference type="ChEBI" id="CHEBI:456216"/>
        <dbReference type="EC" id="2.7.11.1"/>
    </reaction>
</comment>
<dbReference type="PANTHER" id="PTHR43895">
    <property type="entry name" value="CALCIUM/CALMODULIN-DEPENDENT PROTEIN KINASE KINASE-RELATED"/>
    <property type="match status" value="1"/>
</dbReference>
<evidence type="ECO:0000259" key="11">
    <source>
        <dbReference type="PROSITE" id="PS50011"/>
    </source>
</evidence>
<dbReference type="InterPro" id="IPR017441">
    <property type="entry name" value="Protein_kinase_ATP_BS"/>
</dbReference>
<dbReference type="PROSITE" id="PS00107">
    <property type="entry name" value="PROTEIN_KINASE_ATP"/>
    <property type="match status" value="1"/>
</dbReference>
<evidence type="ECO:0000256" key="1">
    <source>
        <dbReference type="ARBA" id="ARBA00012513"/>
    </source>
</evidence>
<sequence>MNLTKVSFFDDPKQNLWIKEVIQASDPIISGTLIKNSKLGIKKESNYFLQDGKLACSQKYIDLQNVTLEKIKNIGFKLTKNRKSVELLSHNEQAQGMWYNYLKQFCIQKGFNNVYSINKLIGKGNFAKVYSAQKKSDQQVYAVKAFDKLKFQDIRVDKPALIKELSIMRKMDFFGVIKLYEVFENDNYIFVVCEFLEGGELFNQMKGKAYDEKTVAIIMYRILQSIDYIHSLGVLHRDIKPENLILRSKKEMSDVVIADFGLADYYNVEGNYMFKRCGTPGYVAPELLQDKIYDYKIDIFSAGVLMFIMLTGQSPFKAKSYDEIVMKNYHCQIEFNLIKNQPLSEEAVHLLTSLLEKNPDMRINSELALQHPWFQKQPDYKLFLADTYPRHKKNSQLYAKTPLMGQELNQSLTSTPISLTPQMRSKSNTADIQREEQHSSNSRQQSQSLKVQKQECISEENDYNVNEEDDIPHSNQIKMYQIQPKLKKNQEEIHQKSIVETGNNKGSLQFKV</sequence>
<feature type="compositionally biased region" description="Low complexity" evidence="10">
    <location>
        <begin position="439"/>
        <end position="448"/>
    </location>
</feature>
<evidence type="ECO:0000256" key="5">
    <source>
        <dbReference type="ARBA" id="ARBA00022777"/>
    </source>
</evidence>
<evidence type="ECO:0000313" key="12">
    <source>
        <dbReference type="EMBL" id="CAD8125788.1"/>
    </source>
</evidence>
<dbReference type="Pfam" id="PF00069">
    <property type="entry name" value="Pkinase"/>
    <property type="match status" value="1"/>
</dbReference>
<accession>A0A8S1RCR0</accession>
<evidence type="ECO:0000256" key="10">
    <source>
        <dbReference type="SAM" id="MobiDB-lite"/>
    </source>
</evidence>
<dbReference type="OrthoDB" id="1738954at2759"/>
<comment type="catalytic activity">
    <reaction evidence="8">
        <text>L-seryl-[protein] + ATP = O-phospho-L-seryl-[protein] + ADP + H(+)</text>
        <dbReference type="Rhea" id="RHEA:17989"/>
        <dbReference type="Rhea" id="RHEA-COMP:9863"/>
        <dbReference type="Rhea" id="RHEA-COMP:11604"/>
        <dbReference type="ChEBI" id="CHEBI:15378"/>
        <dbReference type="ChEBI" id="CHEBI:29999"/>
        <dbReference type="ChEBI" id="CHEBI:30616"/>
        <dbReference type="ChEBI" id="CHEBI:83421"/>
        <dbReference type="ChEBI" id="CHEBI:456216"/>
        <dbReference type="EC" id="2.7.11.1"/>
    </reaction>
</comment>
<evidence type="ECO:0000313" key="13">
    <source>
        <dbReference type="Proteomes" id="UP000692954"/>
    </source>
</evidence>
<dbReference type="InterPro" id="IPR000719">
    <property type="entry name" value="Prot_kinase_dom"/>
</dbReference>
<dbReference type="SMART" id="SM00220">
    <property type="entry name" value="S_TKc"/>
    <property type="match status" value="1"/>
</dbReference>
<evidence type="ECO:0000256" key="9">
    <source>
        <dbReference type="PROSITE-ProRule" id="PRU10141"/>
    </source>
</evidence>
<dbReference type="AlphaFoldDB" id="A0A8S1RCR0"/>
<keyword evidence="13" id="KW-1185">Reference proteome</keyword>